<keyword evidence="1" id="KW-0472">Membrane</keyword>
<evidence type="ECO:0000256" key="1">
    <source>
        <dbReference type="SAM" id="Phobius"/>
    </source>
</evidence>
<accession>A0A3B0TJK4</accession>
<keyword evidence="1" id="KW-1133">Transmembrane helix</keyword>
<proteinExistence type="predicted"/>
<protein>
    <submittedName>
        <fullName evidence="2">Uncharacterized protein</fullName>
    </submittedName>
</protein>
<keyword evidence="1" id="KW-0812">Transmembrane</keyword>
<organism evidence="2">
    <name type="scientific">hydrothermal vent metagenome</name>
    <dbReference type="NCBI Taxonomy" id="652676"/>
    <lineage>
        <taxon>unclassified sequences</taxon>
        <taxon>metagenomes</taxon>
        <taxon>ecological metagenomes</taxon>
    </lineage>
</organism>
<dbReference type="AlphaFoldDB" id="A0A3B0TJK4"/>
<name>A0A3B0TJK4_9ZZZZ</name>
<feature type="transmembrane region" description="Helical" evidence="1">
    <location>
        <begin position="17"/>
        <end position="34"/>
    </location>
</feature>
<reference evidence="2" key="1">
    <citation type="submission" date="2018-06" db="EMBL/GenBank/DDBJ databases">
        <authorList>
            <person name="Zhirakovskaya E."/>
        </authorList>
    </citation>
    <scope>NUCLEOTIDE SEQUENCE</scope>
</reference>
<evidence type="ECO:0000313" key="2">
    <source>
        <dbReference type="EMBL" id="VAW16363.1"/>
    </source>
</evidence>
<gene>
    <name evidence="2" type="ORF">MNBD_BACTEROID01-2221</name>
</gene>
<sequence length="42" mass="4657">METIISIGVPKVKKEDVAGLSVFFVSFFLSNATFSNKLKSYI</sequence>
<dbReference type="EMBL" id="UOEP01000061">
    <property type="protein sequence ID" value="VAW16363.1"/>
    <property type="molecule type" value="Genomic_DNA"/>
</dbReference>